<dbReference type="Pfam" id="PF03486">
    <property type="entry name" value="HI0933_like"/>
    <property type="match status" value="1"/>
</dbReference>
<keyword evidence="2" id="KW-0285">Flavoprotein</keyword>
<dbReference type="Proteomes" id="UP000094067">
    <property type="component" value="Unassembled WGS sequence"/>
</dbReference>
<comment type="cofactor">
    <cofactor evidence="1">
        <name>FAD</name>
        <dbReference type="ChEBI" id="CHEBI:57692"/>
    </cofactor>
</comment>
<protein>
    <submittedName>
        <fullName evidence="7">2-enoate reductase FldZ</fullName>
        <ecNumber evidence="7">1.3.1.31</ecNumber>
    </submittedName>
</protein>
<dbReference type="SUPFAM" id="SSF160996">
    <property type="entry name" value="HI0933 insert domain-like"/>
    <property type="match status" value="1"/>
</dbReference>
<dbReference type="NCBIfam" id="TIGR00275">
    <property type="entry name" value="aminoacetone oxidase family FAD-binding enzyme"/>
    <property type="match status" value="1"/>
</dbReference>
<evidence type="ECO:0000259" key="5">
    <source>
        <dbReference type="Pfam" id="PF03486"/>
    </source>
</evidence>
<keyword evidence="4" id="KW-0732">Signal</keyword>
<accession>A0A1E3A6R8</accession>
<dbReference type="Gene3D" id="2.40.30.10">
    <property type="entry name" value="Translation factors"/>
    <property type="match status" value="1"/>
</dbReference>
<sequence length="437" mass="47578">MSRVLVVGGGAAGMMAALAAAVKGHRVTLFEKNEKLGKKIYITGKGRCNVTNACEPQELFDNVVSNSKFLYSAFYGFDNNAVQQFFETHGCPLKTERGNRVFPISDHSSDVIRALSGALEKAGVEIRLHTPVKKLLTEKAGEEGSLRIKGVKLLSGEEAKGDAVVLACGGLSYQATGSTGDGYRMAQETGHTLVSCKPSLVPFHIKEEWCRQLQGLALKNVNASLYIEGKEIYEGFGEMLFTHFGVSGPLILSASSYYQTAAENLRRKKEKQAGKMGKTAENMGREAPALLKLDLKPALSAEQLDKRILRDFEDNKNKQFKNAVDGLFPARLVPVMIQLSGINPEKKVHEITREERKFFIECIKGLTLTVTGTRGFEEAIITRGGIKVKEVNPSTMESKLVSGLYLAGEMLDLDALTGGFNLQIAWSTGHLAGSSIP</sequence>
<feature type="domain" description="RsdA/BaiN/AoA(So)-like insert" evidence="6">
    <location>
        <begin position="197"/>
        <end position="263"/>
    </location>
</feature>
<evidence type="ECO:0000313" key="7">
    <source>
        <dbReference type="EMBL" id="ODM03906.1"/>
    </source>
</evidence>
<dbReference type="PATRIC" id="fig|1432052.4.peg.5225"/>
<dbReference type="EMBL" id="MCGH01000003">
    <property type="protein sequence ID" value="ODM03906.1"/>
    <property type="molecule type" value="Genomic_DNA"/>
</dbReference>
<dbReference type="InterPro" id="IPR055178">
    <property type="entry name" value="RsdA/BaiN/AoA(So)-like_dom"/>
</dbReference>
<feature type="chain" id="PRO_5009122725" evidence="4">
    <location>
        <begin position="20"/>
        <end position="437"/>
    </location>
</feature>
<evidence type="ECO:0000256" key="2">
    <source>
        <dbReference type="ARBA" id="ARBA00022630"/>
    </source>
</evidence>
<dbReference type="InterPro" id="IPR004792">
    <property type="entry name" value="BaiN-like"/>
</dbReference>
<dbReference type="GO" id="GO:0047540">
    <property type="term" value="F:2-enoate reductase activity"/>
    <property type="evidence" value="ECO:0007669"/>
    <property type="project" value="UniProtKB-EC"/>
</dbReference>
<keyword evidence="7" id="KW-0560">Oxidoreductase</keyword>
<feature type="domain" description="RsdA/BaiN/AoA(So)-like insert" evidence="6">
    <location>
        <begin position="286"/>
        <end position="381"/>
    </location>
</feature>
<dbReference type="Gene3D" id="1.10.8.260">
    <property type="entry name" value="HI0933 insert domain-like"/>
    <property type="match status" value="1"/>
</dbReference>
<evidence type="ECO:0000256" key="3">
    <source>
        <dbReference type="ARBA" id="ARBA00022827"/>
    </source>
</evidence>
<evidence type="ECO:0000313" key="8">
    <source>
        <dbReference type="Proteomes" id="UP000094067"/>
    </source>
</evidence>
<dbReference type="InterPro" id="IPR036188">
    <property type="entry name" value="FAD/NAD-bd_sf"/>
</dbReference>
<dbReference type="Pfam" id="PF22780">
    <property type="entry name" value="HI0933_like_1st"/>
    <property type="match status" value="2"/>
</dbReference>
<dbReference type="SUPFAM" id="SSF51905">
    <property type="entry name" value="FAD/NAD(P)-binding domain"/>
    <property type="match status" value="1"/>
</dbReference>
<dbReference type="PANTHER" id="PTHR42887">
    <property type="entry name" value="OS12G0638800 PROTEIN"/>
    <property type="match status" value="1"/>
</dbReference>
<dbReference type="InterPro" id="IPR023166">
    <property type="entry name" value="BaiN-like_dom_sf"/>
</dbReference>
<proteinExistence type="predicted"/>
<dbReference type="RefSeq" id="WP_069154209.1">
    <property type="nucleotide sequence ID" value="NZ_MCGH01000003.1"/>
</dbReference>
<evidence type="ECO:0000256" key="4">
    <source>
        <dbReference type="SAM" id="SignalP"/>
    </source>
</evidence>
<dbReference type="AlphaFoldDB" id="A0A1E3A6R8"/>
<comment type="caution">
    <text evidence="7">The sequence shown here is derived from an EMBL/GenBank/DDBJ whole genome shotgun (WGS) entry which is preliminary data.</text>
</comment>
<reference evidence="7 8" key="1">
    <citation type="submission" date="2016-07" db="EMBL/GenBank/DDBJ databases">
        <title>Characterization of isolates of Eisenbergiella tayi derived from blood cultures, using whole genome sequencing.</title>
        <authorList>
            <person name="Burdz T."/>
            <person name="Wiebe D."/>
            <person name="Huynh C."/>
            <person name="Bernard K."/>
        </authorList>
    </citation>
    <scope>NUCLEOTIDE SEQUENCE [LARGE SCALE GENOMIC DNA]</scope>
    <source>
        <strain evidence="7 8">NML 110608</strain>
    </source>
</reference>
<gene>
    <name evidence="7" type="primary">fldZ_2</name>
    <name evidence="7" type="ORF">BEI61_04709</name>
</gene>
<organism evidence="7 8">
    <name type="scientific">Eisenbergiella tayi</name>
    <dbReference type="NCBI Taxonomy" id="1432052"/>
    <lineage>
        <taxon>Bacteria</taxon>
        <taxon>Bacillati</taxon>
        <taxon>Bacillota</taxon>
        <taxon>Clostridia</taxon>
        <taxon>Lachnospirales</taxon>
        <taxon>Lachnospiraceae</taxon>
        <taxon>Eisenbergiella</taxon>
    </lineage>
</organism>
<evidence type="ECO:0000259" key="6">
    <source>
        <dbReference type="Pfam" id="PF22780"/>
    </source>
</evidence>
<feature type="signal peptide" evidence="4">
    <location>
        <begin position="1"/>
        <end position="19"/>
    </location>
</feature>
<feature type="domain" description="RsdA/BaiN/AoA(So)-like Rossmann fold-like" evidence="5">
    <location>
        <begin position="3"/>
        <end position="434"/>
    </location>
</feature>
<dbReference type="EC" id="1.3.1.31" evidence="7"/>
<dbReference type="PANTHER" id="PTHR42887:SF2">
    <property type="entry name" value="OS12G0638800 PROTEIN"/>
    <property type="match status" value="1"/>
</dbReference>
<dbReference type="InterPro" id="IPR057661">
    <property type="entry name" value="RsdA/BaiN/AoA(So)_Rossmann"/>
</dbReference>
<name>A0A1E3A6R8_9FIRM</name>
<evidence type="ECO:0000256" key="1">
    <source>
        <dbReference type="ARBA" id="ARBA00001974"/>
    </source>
</evidence>
<keyword evidence="3" id="KW-0274">FAD</keyword>
<dbReference type="Gene3D" id="3.50.50.60">
    <property type="entry name" value="FAD/NAD(P)-binding domain"/>
    <property type="match status" value="1"/>
</dbReference>